<dbReference type="GO" id="GO:0005886">
    <property type="term" value="C:plasma membrane"/>
    <property type="evidence" value="ECO:0007669"/>
    <property type="project" value="TreeGrafter"/>
</dbReference>
<dbReference type="AlphaFoldDB" id="A0AAV4DKT5"/>
<dbReference type="Pfam" id="PF00001">
    <property type="entry name" value="7tm_1"/>
    <property type="match status" value="1"/>
</dbReference>
<feature type="transmembrane region" description="Helical" evidence="8">
    <location>
        <begin position="158"/>
        <end position="179"/>
    </location>
</feature>
<feature type="transmembrane region" description="Helical" evidence="8">
    <location>
        <begin position="119"/>
        <end position="137"/>
    </location>
</feature>
<keyword evidence="7" id="KW-0807">Transducer</keyword>
<dbReference type="SUPFAM" id="SSF81321">
    <property type="entry name" value="Family A G protein-coupled receptor-like"/>
    <property type="match status" value="1"/>
</dbReference>
<dbReference type="PROSITE" id="PS50262">
    <property type="entry name" value="G_PROTEIN_RECEP_F1_2"/>
    <property type="match status" value="1"/>
</dbReference>
<feature type="transmembrane region" description="Helical" evidence="8">
    <location>
        <begin position="77"/>
        <end position="99"/>
    </location>
</feature>
<evidence type="ECO:0000256" key="4">
    <source>
        <dbReference type="ARBA" id="ARBA00023040"/>
    </source>
</evidence>
<dbReference type="EMBL" id="BLXT01007982">
    <property type="protein sequence ID" value="GFO44662.1"/>
    <property type="molecule type" value="Genomic_DNA"/>
</dbReference>
<evidence type="ECO:0000256" key="2">
    <source>
        <dbReference type="ARBA" id="ARBA00022692"/>
    </source>
</evidence>
<evidence type="ECO:0000256" key="7">
    <source>
        <dbReference type="ARBA" id="ARBA00023224"/>
    </source>
</evidence>
<dbReference type="InterPro" id="IPR000276">
    <property type="entry name" value="GPCR_Rhodpsn"/>
</dbReference>
<evidence type="ECO:0000313" key="11">
    <source>
        <dbReference type="Proteomes" id="UP000735302"/>
    </source>
</evidence>
<keyword evidence="3 8" id="KW-1133">Transmembrane helix</keyword>
<dbReference type="InterPro" id="IPR017452">
    <property type="entry name" value="GPCR_Rhodpsn_7TM"/>
</dbReference>
<dbReference type="Gene3D" id="1.20.1070.10">
    <property type="entry name" value="Rhodopsin 7-helix transmembrane proteins"/>
    <property type="match status" value="1"/>
</dbReference>
<feature type="transmembrane region" description="Helical" evidence="8">
    <location>
        <begin position="199"/>
        <end position="229"/>
    </location>
</feature>
<keyword evidence="5 8" id="KW-0472">Membrane</keyword>
<feature type="transmembrane region" description="Helical" evidence="8">
    <location>
        <begin position="292"/>
        <end position="314"/>
    </location>
</feature>
<dbReference type="PROSITE" id="PS00237">
    <property type="entry name" value="G_PROTEIN_RECEP_F1_1"/>
    <property type="match status" value="1"/>
</dbReference>
<evidence type="ECO:0000256" key="5">
    <source>
        <dbReference type="ARBA" id="ARBA00023136"/>
    </source>
</evidence>
<sequence>MACNNTTYIKLLMNNTELQYEYYETAFYVGILNYNIPAAMTVNKIVTPVWVFIGIFGNIISAMIWANPRMRTCNTAAYYLTCLSIADLTFLILCFIYELQNPWLLGTLDVFGWCQIYNVLNMAVQYFCVFLVFAFTVERFLSMCFPFKSERFGKTRTPRIISCLLGLAILLGLPQLYFWEIQSLVGECQLGSNSSNKSVVSFFSIYTWCTEIAVFGILPLVVLVLNVAVLYKIRHAGKLDVGASHQNGMTSYHAAADHRASLLVSEQDAKATRHTGRTNGGHKASSNKGTTVTLLWVSFFLILTMLPNTVVYAMQALVPYGFMPCRVQDMAGDVSSIPFP</sequence>
<name>A0AAV4DKT5_9GAST</name>
<evidence type="ECO:0000259" key="9">
    <source>
        <dbReference type="PROSITE" id="PS50262"/>
    </source>
</evidence>
<evidence type="ECO:0000256" key="6">
    <source>
        <dbReference type="ARBA" id="ARBA00023170"/>
    </source>
</evidence>
<keyword evidence="2 8" id="KW-0812">Transmembrane</keyword>
<protein>
    <submittedName>
        <fullName evidence="10">Type-1b angiotensin ii receptor</fullName>
    </submittedName>
</protein>
<dbReference type="GO" id="GO:0004930">
    <property type="term" value="F:G protein-coupled receptor activity"/>
    <property type="evidence" value="ECO:0007669"/>
    <property type="project" value="UniProtKB-KW"/>
</dbReference>
<keyword evidence="11" id="KW-1185">Reference proteome</keyword>
<organism evidence="10 11">
    <name type="scientific">Plakobranchus ocellatus</name>
    <dbReference type="NCBI Taxonomy" id="259542"/>
    <lineage>
        <taxon>Eukaryota</taxon>
        <taxon>Metazoa</taxon>
        <taxon>Spiralia</taxon>
        <taxon>Lophotrochozoa</taxon>
        <taxon>Mollusca</taxon>
        <taxon>Gastropoda</taxon>
        <taxon>Heterobranchia</taxon>
        <taxon>Euthyneura</taxon>
        <taxon>Panpulmonata</taxon>
        <taxon>Sacoglossa</taxon>
        <taxon>Placobranchoidea</taxon>
        <taxon>Plakobranchidae</taxon>
        <taxon>Plakobranchus</taxon>
    </lineage>
</organism>
<evidence type="ECO:0000256" key="8">
    <source>
        <dbReference type="SAM" id="Phobius"/>
    </source>
</evidence>
<feature type="domain" description="G-protein coupled receptors family 1 profile" evidence="9">
    <location>
        <begin position="57"/>
        <end position="340"/>
    </location>
</feature>
<accession>A0AAV4DKT5</accession>
<dbReference type="PANTHER" id="PTHR24243:SF233">
    <property type="entry name" value="THYROTROPIN-RELEASING HORMONE RECEPTOR"/>
    <property type="match status" value="1"/>
</dbReference>
<comment type="subcellular location">
    <subcellularLocation>
        <location evidence="1">Membrane</location>
        <topology evidence="1">Multi-pass membrane protein</topology>
    </subcellularLocation>
</comment>
<proteinExistence type="predicted"/>
<dbReference type="Proteomes" id="UP000735302">
    <property type="component" value="Unassembled WGS sequence"/>
</dbReference>
<reference evidence="10 11" key="1">
    <citation type="journal article" date="2021" name="Elife">
        <title>Chloroplast acquisition without the gene transfer in kleptoplastic sea slugs, Plakobranchus ocellatus.</title>
        <authorList>
            <person name="Maeda T."/>
            <person name="Takahashi S."/>
            <person name="Yoshida T."/>
            <person name="Shimamura S."/>
            <person name="Takaki Y."/>
            <person name="Nagai Y."/>
            <person name="Toyoda A."/>
            <person name="Suzuki Y."/>
            <person name="Arimoto A."/>
            <person name="Ishii H."/>
            <person name="Satoh N."/>
            <person name="Nishiyama T."/>
            <person name="Hasebe M."/>
            <person name="Maruyama T."/>
            <person name="Minagawa J."/>
            <person name="Obokata J."/>
            <person name="Shigenobu S."/>
        </authorList>
    </citation>
    <scope>NUCLEOTIDE SEQUENCE [LARGE SCALE GENOMIC DNA]</scope>
</reference>
<keyword evidence="4" id="KW-0297">G-protein coupled receptor</keyword>
<evidence type="ECO:0000313" key="10">
    <source>
        <dbReference type="EMBL" id="GFO44662.1"/>
    </source>
</evidence>
<feature type="transmembrane region" description="Helical" evidence="8">
    <location>
        <begin position="45"/>
        <end position="65"/>
    </location>
</feature>
<gene>
    <name evidence="10" type="ORF">PoB_007116700</name>
</gene>
<keyword evidence="6 10" id="KW-0675">Receptor</keyword>
<evidence type="ECO:0000256" key="1">
    <source>
        <dbReference type="ARBA" id="ARBA00004141"/>
    </source>
</evidence>
<evidence type="ECO:0000256" key="3">
    <source>
        <dbReference type="ARBA" id="ARBA00022989"/>
    </source>
</evidence>
<comment type="caution">
    <text evidence="10">The sequence shown here is derived from an EMBL/GenBank/DDBJ whole genome shotgun (WGS) entry which is preliminary data.</text>
</comment>
<dbReference type="PANTHER" id="PTHR24243">
    <property type="entry name" value="G-PROTEIN COUPLED RECEPTOR"/>
    <property type="match status" value="1"/>
</dbReference>